<evidence type="ECO:0000313" key="1">
    <source>
        <dbReference type="EMBL" id="AMJ99779.1"/>
    </source>
</evidence>
<dbReference type="Proteomes" id="UP000063991">
    <property type="component" value="Chromosome"/>
</dbReference>
<evidence type="ECO:0000313" key="2">
    <source>
        <dbReference type="Proteomes" id="UP000063991"/>
    </source>
</evidence>
<dbReference type="InterPro" id="IPR029044">
    <property type="entry name" value="Nucleotide-diphossugar_trans"/>
</dbReference>
<dbReference type="RefSeq" id="WP_061095963.1">
    <property type="nucleotide sequence ID" value="NZ_CP014323.1"/>
</dbReference>
<organism evidence="1 2">
    <name type="scientific">Alteromonas macleodii</name>
    <name type="common">Pseudoalteromonas macleodii</name>
    <dbReference type="NCBI Taxonomy" id="28108"/>
    <lineage>
        <taxon>Bacteria</taxon>
        <taxon>Pseudomonadati</taxon>
        <taxon>Pseudomonadota</taxon>
        <taxon>Gammaproteobacteria</taxon>
        <taxon>Alteromonadales</taxon>
        <taxon>Alteromonadaceae</taxon>
        <taxon>Alteromonas/Salinimonas group</taxon>
        <taxon>Alteromonas</taxon>
    </lineage>
</organism>
<dbReference type="AlphaFoldDB" id="A0A126Q5K4"/>
<protein>
    <recommendedName>
        <fullName evidence="3">Glycosyl transferase family 2</fullName>
    </recommendedName>
</protein>
<evidence type="ECO:0008006" key="3">
    <source>
        <dbReference type="Google" id="ProtNLM"/>
    </source>
</evidence>
<accession>A0A126Q5K4</accession>
<name>A0A126Q5K4_ALTMA</name>
<reference evidence="1 2" key="1">
    <citation type="submission" date="2015-12" db="EMBL/GenBank/DDBJ databases">
        <authorList>
            <person name="Shamseldin A."/>
            <person name="Moawad H."/>
            <person name="Abd El-Rahim W.M."/>
            <person name="Sadowsky M.J."/>
        </authorList>
    </citation>
    <scope>NUCLEOTIDE SEQUENCE [LARGE SCALE GENOMIC DNA]</scope>
    <source>
        <strain evidence="1 2">D7</strain>
    </source>
</reference>
<sequence>MQKVAVVAIAKDESPYLADWIHHYLFSGFDYLYIGINRTTDSTFSVLEKITEKHPNVIYEDVNWIDKSHIGQNPDLQAIAYSHLSYKVIQETGVDYILYVDIDEFWFSQDFSSIKKFLSNSAPFDIASFNWCCQGGEEIAFLPPFKDVLSSIHMNVKTLISRESFFRVEKMRCHIPMFNKEEYSQLIHLNSKAETFNSRLRPDGRNTEHGLNSPCLDGKYYILHRMVRSQEEYLSTVFRGNPEGESIKRNRSGFKVGGDSLKVAVPENYYASLELFITKCQLEKEIEHSRNQRLTAYQNIFDKMSGQQLIKEFPNAIRALKATDMLHVYLQKLLRIVDDIDVLERLASEAENNKYAKRVIERRLERLSPTSNLD</sequence>
<gene>
    <name evidence="1" type="ORF">AVL55_17425</name>
</gene>
<dbReference type="OrthoDB" id="3760425at2"/>
<dbReference type="Pfam" id="PF13704">
    <property type="entry name" value="Glyco_tranf_2_4"/>
    <property type="match status" value="1"/>
</dbReference>
<proteinExistence type="predicted"/>
<dbReference type="EMBL" id="CP014323">
    <property type="protein sequence ID" value="AMJ99779.1"/>
    <property type="molecule type" value="Genomic_DNA"/>
</dbReference>
<dbReference type="Gene3D" id="3.90.550.10">
    <property type="entry name" value="Spore Coat Polysaccharide Biosynthesis Protein SpsA, Chain A"/>
    <property type="match status" value="1"/>
</dbReference>